<keyword evidence="7 12" id="KW-0436">Ligase</keyword>
<dbReference type="InterPro" id="IPR000713">
    <property type="entry name" value="Mur_ligase_N"/>
</dbReference>
<comment type="caution">
    <text evidence="7">Lacks conserved residue(s) required for the propagation of feature annotation.</text>
</comment>
<keyword evidence="3 7" id="KW-0133">Cell shape</keyword>
<name>A0ABN6FGY3_SINCY</name>
<dbReference type="InterPro" id="IPR036615">
    <property type="entry name" value="Mur_ligase_C_dom_sf"/>
</dbReference>
<feature type="domain" description="Mur ligase central" evidence="11">
    <location>
        <begin position="122"/>
        <end position="336"/>
    </location>
</feature>
<proteinExistence type="inferred from homology"/>
<feature type="domain" description="Mur ligase N-terminal catalytic" evidence="9">
    <location>
        <begin position="26"/>
        <end position="73"/>
    </location>
</feature>
<evidence type="ECO:0000256" key="1">
    <source>
        <dbReference type="ARBA" id="ARBA00005898"/>
    </source>
</evidence>
<keyword evidence="7" id="KW-0460">Magnesium</keyword>
<comment type="subcellular location">
    <subcellularLocation>
        <location evidence="7 8">Cytoplasm</location>
    </subcellularLocation>
</comment>
<keyword evidence="7" id="KW-0067">ATP-binding</keyword>
<evidence type="ECO:0000259" key="9">
    <source>
        <dbReference type="Pfam" id="PF01225"/>
    </source>
</evidence>
<accession>A0ABN6FGY3</accession>
<comment type="similarity">
    <text evidence="1 7">Belongs to the MurCDEF family. MurE subfamily.</text>
</comment>
<evidence type="ECO:0000256" key="7">
    <source>
        <dbReference type="HAMAP-Rule" id="MF_00208"/>
    </source>
</evidence>
<evidence type="ECO:0000313" key="13">
    <source>
        <dbReference type="Proteomes" id="UP001319861"/>
    </source>
</evidence>
<keyword evidence="13" id="KW-1185">Reference proteome</keyword>
<comment type="cofactor">
    <cofactor evidence="7">
        <name>Mg(2+)</name>
        <dbReference type="ChEBI" id="CHEBI:18420"/>
    </cofactor>
</comment>
<dbReference type="GO" id="GO:0016874">
    <property type="term" value="F:ligase activity"/>
    <property type="evidence" value="ECO:0007669"/>
    <property type="project" value="UniProtKB-KW"/>
</dbReference>
<dbReference type="Pfam" id="PF02875">
    <property type="entry name" value="Mur_ligase_C"/>
    <property type="match status" value="1"/>
</dbReference>
<evidence type="ECO:0000313" key="12">
    <source>
        <dbReference type="EMBL" id="BCT75934.1"/>
    </source>
</evidence>
<feature type="domain" description="Mur ligase C-terminal" evidence="10">
    <location>
        <begin position="362"/>
        <end position="494"/>
    </location>
</feature>
<evidence type="ECO:0000259" key="10">
    <source>
        <dbReference type="Pfam" id="PF02875"/>
    </source>
</evidence>
<dbReference type="SUPFAM" id="SSF53244">
    <property type="entry name" value="MurD-like peptide ligases, peptide-binding domain"/>
    <property type="match status" value="1"/>
</dbReference>
<sequence length="545" mass="56015">MDPVPLAEIAGAVGLPSAGLEDAAPITGASLDSRSVAHGDIYFALPGASRHGADFAQQAVDAGAVAILTDHDGARRIALSESLGRVPTLVLDRPRTAVGAVSALVYGTDRAAAGAGMLLLGVTGTNGKTTTTYFANSLLRALGHHTGLIGTIEISAGGEAIPSKLTTPESTDVHALLALMRERGVTAASMEVSSHAIEFGRVDGVRYDAAGFTNLTQDHLDLHGTMEEYYAAKARLFTPERAAHGVVTVDDAWGRRLAAEAPIPVTTLATAREDGAAPGEGEAPGGGHADWTVAAQEPSGVGTAFELRHRGGGTLRVRTGLPGAFNVANAALATLLVVASGVPLETVQRALDADPFTVEVPGRMQLVGTAPAAIVDFAHNPDALERALDAVRPRTGAGRVIVVFGATGQRDAVKRPIMGAVAARGADVVVVTDDDPHDEDAATIRAAVIAGARTEDAGEGLGRRIDEVGDRAEAIRHAVGLAHPDDVILVAGRGHEVYQEVRGVNLVLDDRVELCSALAEHGFPVVPGARGFGSEGADALESDEQ</sequence>
<feature type="modified residue" description="N6-carboxylysine" evidence="7">
    <location>
        <position position="233"/>
    </location>
</feature>
<evidence type="ECO:0000259" key="11">
    <source>
        <dbReference type="Pfam" id="PF08245"/>
    </source>
</evidence>
<dbReference type="InterPro" id="IPR004101">
    <property type="entry name" value="Mur_ligase_C"/>
</dbReference>
<evidence type="ECO:0000256" key="6">
    <source>
        <dbReference type="ARBA" id="ARBA00023316"/>
    </source>
</evidence>
<reference evidence="12 13" key="1">
    <citation type="journal article" date="2021" name="J. Biosci. Bioeng.">
        <title>Identification and characterization of a chc gene cluster responsible for the aromatization pathway of cyclohexanecarboxylate degradation in Sinomonas cyclohexanicum ATCC 51369.</title>
        <authorList>
            <person name="Yamamoto T."/>
            <person name="Hasegawa Y."/>
            <person name="Lau P.C.K."/>
            <person name="Iwaki H."/>
        </authorList>
    </citation>
    <scope>NUCLEOTIDE SEQUENCE [LARGE SCALE GENOMIC DNA]</scope>
    <source>
        <strain evidence="12 13">ATCC 51369</strain>
    </source>
</reference>
<dbReference type="PANTHER" id="PTHR23135:SF4">
    <property type="entry name" value="UDP-N-ACETYLMURAMOYL-L-ALANYL-D-GLUTAMATE--2,6-DIAMINOPIMELATE LIGASE MURE HOMOLOG, CHLOROPLASTIC"/>
    <property type="match status" value="1"/>
</dbReference>
<gene>
    <name evidence="7 12" type="primary">murE</name>
    <name evidence="12" type="ORF">SCMU_17760</name>
</gene>
<comment type="function">
    <text evidence="7">Catalyzes the addition of an amino acid to the nucleotide precursor UDP-N-acetylmuramoyl-L-alanyl-D-glutamate (UMAG) in the biosynthesis of bacterial cell-wall peptidoglycan.</text>
</comment>
<evidence type="ECO:0000256" key="5">
    <source>
        <dbReference type="ARBA" id="ARBA00023306"/>
    </source>
</evidence>
<dbReference type="PANTHER" id="PTHR23135">
    <property type="entry name" value="MUR LIGASE FAMILY MEMBER"/>
    <property type="match status" value="1"/>
</dbReference>
<evidence type="ECO:0000256" key="8">
    <source>
        <dbReference type="RuleBase" id="RU004135"/>
    </source>
</evidence>
<organism evidence="12 13">
    <name type="scientific">Sinomonas cyclohexanicum</name>
    <name type="common">Corynebacterium cyclohexanicum</name>
    <dbReference type="NCBI Taxonomy" id="322009"/>
    <lineage>
        <taxon>Bacteria</taxon>
        <taxon>Bacillati</taxon>
        <taxon>Actinomycetota</taxon>
        <taxon>Actinomycetes</taxon>
        <taxon>Micrococcales</taxon>
        <taxon>Micrococcaceae</taxon>
        <taxon>Sinomonas</taxon>
    </lineage>
</organism>
<dbReference type="SUPFAM" id="SSF53623">
    <property type="entry name" value="MurD-like peptide ligases, catalytic domain"/>
    <property type="match status" value="1"/>
</dbReference>
<dbReference type="SUPFAM" id="SSF63418">
    <property type="entry name" value="MurE/MurF N-terminal domain"/>
    <property type="match status" value="1"/>
</dbReference>
<feature type="binding site" evidence="7">
    <location>
        <begin position="124"/>
        <end position="130"/>
    </location>
    <ligand>
        <name>ATP</name>
        <dbReference type="ChEBI" id="CHEBI:30616"/>
    </ligand>
</feature>
<dbReference type="InterPro" id="IPR013221">
    <property type="entry name" value="Mur_ligase_cen"/>
</dbReference>
<dbReference type="NCBIfam" id="TIGR01085">
    <property type="entry name" value="murE"/>
    <property type="match status" value="1"/>
</dbReference>
<evidence type="ECO:0000256" key="4">
    <source>
        <dbReference type="ARBA" id="ARBA00022984"/>
    </source>
</evidence>
<feature type="binding site" evidence="7">
    <location>
        <position position="33"/>
    </location>
    <ligand>
        <name>UDP-N-acetyl-alpha-D-muramoyl-L-alanyl-D-glutamate</name>
        <dbReference type="ChEBI" id="CHEBI:83900"/>
    </ligand>
</feature>
<dbReference type="EC" id="6.3.2.-" evidence="7"/>
<dbReference type="Gene3D" id="3.40.1190.10">
    <property type="entry name" value="Mur-like, catalytic domain"/>
    <property type="match status" value="1"/>
</dbReference>
<feature type="binding site" evidence="7">
    <location>
        <position position="193"/>
    </location>
    <ligand>
        <name>UDP-N-acetyl-alpha-D-muramoyl-L-alanyl-D-glutamate</name>
        <dbReference type="ChEBI" id="CHEBI:83900"/>
    </ligand>
</feature>
<feature type="binding site" evidence="7">
    <location>
        <position position="201"/>
    </location>
    <ligand>
        <name>UDP-N-acetyl-alpha-D-muramoyl-L-alanyl-D-glutamate</name>
        <dbReference type="ChEBI" id="CHEBI:83900"/>
    </ligand>
</feature>
<dbReference type="Gene3D" id="3.90.190.20">
    <property type="entry name" value="Mur ligase, C-terminal domain"/>
    <property type="match status" value="1"/>
</dbReference>
<dbReference type="HAMAP" id="MF_00208">
    <property type="entry name" value="MurE"/>
    <property type="match status" value="1"/>
</dbReference>
<dbReference type="InterPro" id="IPR036565">
    <property type="entry name" value="Mur-like_cat_sf"/>
</dbReference>
<dbReference type="NCBIfam" id="NF001124">
    <property type="entry name" value="PRK00139.1-2"/>
    <property type="match status" value="1"/>
</dbReference>
<feature type="binding site" evidence="7">
    <location>
        <begin position="166"/>
        <end position="167"/>
    </location>
    <ligand>
        <name>UDP-N-acetyl-alpha-D-muramoyl-L-alanyl-D-glutamate</name>
        <dbReference type="ChEBI" id="CHEBI:83900"/>
    </ligand>
</feature>
<feature type="binding site" evidence="7">
    <location>
        <position position="31"/>
    </location>
    <ligand>
        <name>UDP-N-acetyl-alpha-D-muramoyl-L-alanyl-D-glutamate</name>
        <dbReference type="ChEBI" id="CHEBI:83900"/>
    </ligand>
</feature>
<dbReference type="InterPro" id="IPR035911">
    <property type="entry name" value="MurE/MurF_N"/>
</dbReference>
<evidence type="ECO:0000256" key="2">
    <source>
        <dbReference type="ARBA" id="ARBA00022618"/>
    </source>
</evidence>
<keyword evidence="7" id="KW-0547">Nucleotide-binding</keyword>
<keyword evidence="4 7" id="KW-0573">Peptidoglycan synthesis</keyword>
<protein>
    <recommendedName>
        <fullName evidence="7">UDP-N-acetylmuramyl-tripeptide synthetase</fullName>
        <ecNumber evidence="7">6.3.2.-</ecNumber>
    </recommendedName>
    <alternativeName>
        <fullName evidence="7">UDP-MurNAc-tripeptide synthetase</fullName>
    </alternativeName>
</protein>
<dbReference type="Pfam" id="PF01225">
    <property type="entry name" value="Mur_ligase"/>
    <property type="match status" value="1"/>
</dbReference>
<dbReference type="InterPro" id="IPR005761">
    <property type="entry name" value="UDP-N-AcMur-Glu-dNH2Pim_ligase"/>
</dbReference>
<keyword evidence="2 7" id="KW-0132">Cell division</keyword>
<keyword evidence="7" id="KW-0963">Cytoplasm</keyword>
<keyword evidence="6 7" id="KW-0961">Cell wall biogenesis/degradation</keyword>
<evidence type="ECO:0000256" key="3">
    <source>
        <dbReference type="ARBA" id="ARBA00022960"/>
    </source>
</evidence>
<dbReference type="Pfam" id="PF08245">
    <property type="entry name" value="Mur_ligase_M"/>
    <property type="match status" value="1"/>
</dbReference>
<dbReference type="EMBL" id="AP024525">
    <property type="protein sequence ID" value="BCT75934.1"/>
    <property type="molecule type" value="Genomic_DNA"/>
</dbReference>
<keyword evidence="5 7" id="KW-0131">Cell cycle</keyword>
<comment type="PTM">
    <text evidence="7">Carboxylation is probably crucial for Mg(2+) binding and, consequently, for the gamma-phosphate positioning of ATP.</text>
</comment>
<comment type="pathway">
    <text evidence="7 8">Cell wall biogenesis; peptidoglycan biosynthesis.</text>
</comment>
<dbReference type="Proteomes" id="UP001319861">
    <property type="component" value="Chromosome"/>
</dbReference>
<dbReference type="Gene3D" id="3.40.1390.10">
    <property type="entry name" value="MurE/MurF, N-terminal domain"/>
    <property type="match status" value="1"/>
</dbReference>